<proteinExistence type="predicted"/>
<dbReference type="InterPro" id="IPR017896">
    <property type="entry name" value="4Fe4S_Fe-S-bd"/>
</dbReference>
<comment type="caution">
    <text evidence="2">The sequence shown here is derived from an EMBL/GenBank/DDBJ whole genome shotgun (WGS) entry which is preliminary data.</text>
</comment>
<sequence>MYSLIKKSKGLKANYIDQTKFDISSFKGDLAEKASKIIPKMFMGIQKARRDYKEEMKNPPTEIQKAPPEFWIEIIEKSKSLGINLIGFAPIDETLMFEKDFIGGVELLYENAIVLGMEMNYENISTAPDPPAGLESLRIYAELGEATNKLTDFIRSKGFRAIACHPLGGPILYPAMAVNAKMGKIGRQGLLITKKFGPRQRLSLISVNINNLPNNKNEEFDISKYCEKCRRCLNFCPVKAILEVPIVNDNGTITRIDSDKCFEYFYKTTGCSVCIETCPFNRIGYKVLYYRQI</sequence>
<dbReference type="PROSITE" id="PS51379">
    <property type="entry name" value="4FE4S_FER_2"/>
    <property type="match status" value="1"/>
</dbReference>
<dbReference type="SUPFAM" id="SSF54862">
    <property type="entry name" value="4Fe-4S ferredoxins"/>
    <property type="match status" value="1"/>
</dbReference>
<accession>A0A0F9P4Z0</accession>
<feature type="domain" description="4Fe-4S ferredoxin-type" evidence="1">
    <location>
        <begin position="216"/>
        <end position="246"/>
    </location>
</feature>
<dbReference type="PANTHER" id="PTHR42827:SF1">
    <property type="entry name" value="IRON-SULFUR CLUSTER-BINDING PROTEIN"/>
    <property type="match status" value="1"/>
</dbReference>
<organism evidence="2">
    <name type="scientific">marine sediment metagenome</name>
    <dbReference type="NCBI Taxonomy" id="412755"/>
    <lineage>
        <taxon>unclassified sequences</taxon>
        <taxon>metagenomes</taxon>
        <taxon>ecological metagenomes</taxon>
    </lineage>
</organism>
<dbReference type="Gene3D" id="3.30.70.20">
    <property type="match status" value="1"/>
</dbReference>
<protein>
    <recommendedName>
        <fullName evidence="1">4Fe-4S ferredoxin-type domain-containing protein</fullName>
    </recommendedName>
</protein>
<dbReference type="InterPro" id="IPR017900">
    <property type="entry name" value="4Fe4S_Fe_S_CS"/>
</dbReference>
<dbReference type="EMBL" id="LAZR01005920">
    <property type="protein sequence ID" value="KKM96130.1"/>
    <property type="molecule type" value="Genomic_DNA"/>
</dbReference>
<name>A0A0F9P4Z0_9ZZZZ</name>
<dbReference type="AlphaFoldDB" id="A0A0F9P4Z0"/>
<evidence type="ECO:0000259" key="1">
    <source>
        <dbReference type="PROSITE" id="PS51379"/>
    </source>
</evidence>
<gene>
    <name evidence="2" type="ORF">LCGC14_1181230</name>
</gene>
<dbReference type="PANTHER" id="PTHR42827">
    <property type="entry name" value="IRON-SULFUR CLUSTER-BINDING PROTEIN-RELATED"/>
    <property type="match status" value="1"/>
</dbReference>
<reference evidence="2" key="1">
    <citation type="journal article" date="2015" name="Nature">
        <title>Complex archaea that bridge the gap between prokaryotes and eukaryotes.</title>
        <authorList>
            <person name="Spang A."/>
            <person name="Saw J.H."/>
            <person name="Jorgensen S.L."/>
            <person name="Zaremba-Niedzwiedzka K."/>
            <person name="Martijn J."/>
            <person name="Lind A.E."/>
            <person name="van Eijk R."/>
            <person name="Schleper C."/>
            <person name="Guy L."/>
            <person name="Ettema T.J."/>
        </authorList>
    </citation>
    <scope>NUCLEOTIDE SEQUENCE</scope>
</reference>
<dbReference type="Pfam" id="PF13484">
    <property type="entry name" value="Fer4_16"/>
    <property type="match status" value="1"/>
</dbReference>
<dbReference type="PROSITE" id="PS00198">
    <property type="entry name" value="4FE4S_FER_1"/>
    <property type="match status" value="1"/>
</dbReference>
<evidence type="ECO:0000313" key="2">
    <source>
        <dbReference type="EMBL" id="KKM96130.1"/>
    </source>
</evidence>